<accession>A0A235ENW2</accession>
<evidence type="ECO:0000256" key="1">
    <source>
        <dbReference type="SAM" id="MobiDB-lite"/>
    </source>
</evidence>
<feature type="region of interest" description="Disordered" evidence="1">
    <location>
        <begin position="383"/>
        <end position="406"/>
    </location>
</feature>
<protein>
    <submittedName>
        <fullName evidence="2">Phage portal protein</fullName>
    </submittedName>
</protein>
<evidence type="ECO:0000313" key="3">
    <source>
        <dbReference type="Proteomes" id="UP000215441"/>
    </source>
</evidence>
<sequence length="406" mass="44272">MGFLARAVAEQKSTDPLAVWAEMLRAGRSSMAGPTITLENALKVATMFACLRVLSQGVAQVPLKVFREVEQGGLKKIEAAKDHRLYDLLAFAPNDWTTSFEFRETQTIHAALGNSYAFINRTVGGISELILLNPGRVKKTQKPDYRVVFEVTGETGAVQEFPAEAIWHVRGPSWDGLLGLDVLSLAREALGLAIATEESHAKLHAKGVRTSGTYSVEGKLNKEQYAALKAWILAENAGADNAGVPMILDNGAKWISGALSGVDAQHLETRKHQIEEVCRFMGVHPQKVFHSDKTSTYASAEEFSNAHREDTLAPWYMRIEQSADLHLLTRAERRKGVYCKHVANALMRASAKDRADYYAKALGSGGHPGWMTPDQVRELEEMNPMGGEAAKLPPGSSAQPPAAPTA</sequence>
<dbReference type="EMBL" id="NOIG01000005">
    <property type="protein sequence ID" value="OYD50709.1"/>
    <property type="molecule type" value="Genomic_DNA"/>
</dbReference>
<dbReference type="InterPro" id="IPR006427">
    <property type="entry name" value="Portal_HK97"/>
</dbReference>
<dbReference type="Pfam" id="PF04860">
    <property type="entry name" value="Phage_portal"/>
    <property type="match status" value="1"/>
</dbReference>
<dbReference type="Proteomes" id="UP000215441">
    <property type="component" value="Unassembled WGS sequence"/>
</dbReference>
<evidence type="ECO:0000313" key="2">
    <source>
        <dbReference type="EMBL" id="OYD50709.1"/>
    </source>
</evidence>
<dbReference type="OrthoDB" id="9765386at2"/>
<organism evidence="2 3">
    <name type="scientific">Acidovorax kalamii</name>
    <dbReference type="NCBI Taxonomy" id="2004485"/>
    <lineage>
        <taxon>Bacteria</taxon>
        <taxon>Pseudomonadati</taxon>
        <taxon>Pseudomonadota</taxon>
        <taxon>Betaproteobacteria</taxon>
        <taxon>Burkholderiales</taxon>
        <taxon>Comamonadaceae</taxon>
        <taxon>Acidovorax</taxon>
    </lineage>
</organism>
<reference evidence="2 3" key="1">
    <citation type="submission" date="2017-07" db="EMBL/GenBank/DDBJ databases">
        <title>Acidovorax KNDSW TSA 6 genome sequence and assembly.</title>
        <authorList>
            <person name="Mayilraj S."/>
        </authorList>
    </citation>
    <scope>NUCLEOTIDE SEQUENCE [LARGE SCALE GENOMIC DNA]</scope>
    <source>
        <strain evidence="2 3">KNDSW-TSA6</strain>
    </source>
</reference>
<keyword evidence="3" id="KW-1185">Reference proteome</keyword>
<proteinExistence type="predicted"/>
<dbReference type="InterPro" id="IPR006944">
    <property type="entry name" value="Phage/GTA_portal"/>
</dbReference>
<gene>
    <name evidence="2" type="ORF">CBY09_08235</name>
</gene>
<dbReference type="RefSeq" id="WP_094288344.1">
    <property type="nucleotide sequence ID" value="NZ_NOIG01000005.1"/>
</dbReference>
<dbReference type="AlphaFoldDB" id="A0A235ENW2"/>
<name>A0A235ENW2_9BURK</name>
<dbReference type="NCBIfam" id="TIGR01537">
    <property type="entry name" value="portal_HK97"/>
    <property type="match status" value="1"/>
</dbReference>
<comment type="caution">
    <text evidence="2">The sequence shown here is derived from an EMBL/GenBank/DDBJ whole genome shotgun (WGS) entry which is preliminary data.</text>
</comment>